<dbReference type="GO" id="GO:0006303">
    <property type="term" value="P:double-strand break repair via nonhomologous end joining"/>
    <property type="evidence" value="ECO:0007669"/>
    <property type="project" value="TreeGrafter"/>
</dbReference>
<dbReference type="GO" id="GO:0003684">
    <property type="term" value="F:damaged DNA binding"/>
    <property type="evidence" value="ECO:0007669"/>
    <property type="project" value="TreeGrafter"/>
</dbReference>
<dbReference type="Proteomes" id="UP001180020">
    <property type="component" value="Unassembled WGS sequence"/>
</dbReference>
<keyword evidence="4" id="KW-0269">Exonuclease</keyword>
<dbReference type="PANTHER" id="PTHR23240:SF8">
    <property type="entry name" value="PROTEIN ARTEMIS"/>
    <property type="match status" value="1"/>
</dbReference>
<gene>
    <name evidence="6" type="ORF">QJS10_CPB21g00771</name>
</gene>
<evidence type="ECO:0000259" key="5">
    <source>
        <dbReference type="Pfam" id="PF07522"/>
    </source>
</evidence>
<reference evidence="6" key="2">
    <citation type="submission" date="2023-06" db="EMBL/GenBank/DDBJ databases">
        <authorList>
            <person name="Ma L."/>
            <person name="Liu K.-W."/>
            <person name="Li Z."/>
            <person name="Hsiao Y.-Y."/>
            <person name="Qi Y."/>
            <person name="Fu T."/>
            <person name="Tang G."/>
            <person name="Zhang D."/>
            <person name="Sun W.-H."/>
            <person name="Liu D.-K."/>
            <person name="Li Y."/>
            <person name="Chen G.-Z."/>
            <person name="Liu X.-D."/>
            <person name="Liao X.-Y."/>
            <person name="Jiang Y.-T."/>
            <person name="Yu X."/>
            <person name="Hao Y."/>
            <person name="Huang J."/>
            <person name="Zhao X.-W."/>
            <person name="Ke S."/>
            <person name="Chen Y.-Y."/>
            <person name="Wu W.-L."/>
            <person name="Hsu J.-L."/>
            <person name="Lin Y.-F."/>
            <person name="Huang M.-D."/>
            <person name="Li C.-Y."/>
            <person name="Huang L."/>
            <person name="Wang Z.-W."/>
            <person name="Zhao X."/>
            <person name="Zhong W.-Y."/>
            <person name="Peng D.-H."/>
            <person name="Ahmad S."/>
            <person name="Lan S."/>
            <person name="Zhang J.-S."/>
            <person name="Tsai W.-C."/>
            <person name="Van De Peer Y."/>
            <person name="Liu Z.-J."/>
        </authorList>
    </citation>
    <scope>NUCLEOTIDE SEQUENCE</scope>
    <source>
        <strain evidence="6">CP</strain>
        <tissue evidence="6">Leaves</tissue>
    </source>
</reference>
<reference evidence="6" key="1">
    <citation type="journal article" date="2023" name="Nat. Commun.">
        <title>Diploid and tetraploid genomes of Acorus and the evolution of monocots.</title>
        <authorList>
            <person name="Ma L."/>
            <person name="Liu K.W."/>
            <person name="Li Z."/>
            <person name="Hsiao Y.Y."/>
            <person name="Qi Y."/>
            <person name="Fu T."/>
            <person name="Tang G.D."/>
            <person name="Zhang D."/>
            <person name="Sun W.H."/>
            <person name="Liu D.K."/>
            <person name="Li Y."/>
            <person name="Chen G.Z."/>
            <person name="Liu X.D."/>
            <person name="Liao X.Y."/>
            <person name="Jiang Y.T."/>
            <person name="Yu X."/>
            <person name="Hao Y."/>
            <person name="Huang J."/>
            <person name="Zhao X.W."/>
            <person name="Ke S."/>
            <person name="Chen Y.Y."/>
            <person name="Wu W.L."/>
            <person name="Hsu J.L."/>
            <person name="Lin Y.F."/>
            <person name="Huang M.D."/>
            <person name="Li C.Y."/>
            <person name="Huang L."/>
            <person name="Wang Z.W."/>
            <person name="Zhao X."/>
            <person name="Zhong W.Y."/>
            <person name="Peng D.H."/>
            <person name="Ahmad S."/>
            <person name="Lan S."/>
            <person name="Zhang J.S."/>
            <person name="Tsai W.C."/>
            <person name="Van de Peer Y."/>
            <person name="Liu Z.J."/>
        </authorList>
    </citation>
    <scope>NUCLEOTIDE SEQUENCE</scope>
    <source>
        <strain evidence="6">CP</strain>
    </source>
</reference>
<feature type="domain" description="DNA repair metallo-beta-lactamase" evidence="5">
    <location>
        <begin position="9"/>
        <end position="111"/>
    </location>
</feature>
<keyword evidence="1" id="KW-0540">Nuclease</keyword>
<evidence type="ECO:0000256" key="1">
    <source>
        <dbReference type="ARBA" id="ARBA00022722"/>
    </source>
</evidence>
<sequence>MHLLRFDDVFTTKTCLTRVRAVPRYSLTIDTLEALNTVKPTIGIMPSGLPLSVTMFNSNKHSRDTSFAVRLHLDEDQLNSPQRFHRYVYSVPYSEHSCFNEISEFIRLVQQFDMSGIIGSVSRCRDSKMGGNKRRALRNYCSGVRSRVCLIPIVASGCLESCTDKLAPDKMLHSI</sequence>
<evidence type="ECO:0000256" key="4">
    <source>
        <dbReference type="ARBA" id="ARBA00022839"/>
    </source>
</evidence>
<dbReference type="AlphaFoldDB" id="A0AAV9C3I8"/>
<keyword evidence="7" id="KW-1185">Reference proteome</keyword>
<evidence type="ECO:0000256" key="3">
    <source>
        <dbReference type="ARBA" id="ARBA00022801"/>
    </source>
</evidence>
<keyword evidence="2" id="KW-0255">Endonuclease</keyword>
<name>A0AAV9C3I8_ACOCL</name>
<comment type="caution">
    <text evidence="6">The sequence shown here is derived from an EMBL/GenBank/DDBJ whole genome shotgun (WGS) entry which is preliminary data.</text>
</comment>
<dbReference type="EMBL" id="JAUJYO010000021">
    <property type="protein sequence ID" value="KAK1283466.1"/>
    <property type="molecule type" value="Genomic_DNA"/>
</dbReference>
<accession>A0AAV9C3I8</accession>
<dbReference type="PANTHER" id="PTHR23240">
    <property type="entry name" value="DNA CROSS-LINK REPAIR PROTEIN PSO2/SNM1-RELATED"/>
    <property type="match status" value="1"/>
</dbReference>
<keyword evidence="3" id="KW-0378">Hydrolase</keyword>
<organism evidence="6 7">
    <name type="scientific">Acorus calamus</name>
    <name type="common">Sweet flag</name>
    <dbReference type="NCBI Taxonomy" id="4465"/>
    <lineage>
        <taxon>Eukaryota</taxon>
        <taxon>Viridiplantae</taxon>
        <taxon>Streptophyta</taxon>
        <taxon>Embryophyta</taxon>
        <taxon>Tracheophyta</taxon>
        <taxon>Spermatophyta</taxon>
        <taxon>Magnoliopsida</taxon>
        <taxon>Liliopsida</taxon>
        <taxon>Acoraceae</taxon>
        <taxon>Acorus</taxon>
    </lineage>
</organism>
<dbReference type="GO" id="GO:0035312">
    <property type="term" value="F:5'-3' DNA exonuclease activity"/>
    <property type="evidence" value="ECO:0007669"/>
    <property type="project" value="TreeGrafter"/>
</dbReference>
<dbReference type="Gene3D" id="3.40.50.12650">
    <property type="match status" value="1"/>
</dbReference>
<evidence type="ECO:0000313" key="6">
    <source>
        <dbReference type="EMBL" id="KAK1283466.1"/>
    </source>
</evidence>
<dbReference type="Pfam" id="PF07522">
    <property type="entry name" value="DRMBL"/>
    <property type="match status" value="1"/>
</dbReference>
<proteinExistence type="predicted"/>
<dbReference type="InterPro" id="IPR011084">
    <property type="entry name" value="DRMBL"/>
</dbReference>
<dbReference type="GO" id="GO:0036297">
    <property type="term" value="P:interstrand cross-link repair"/>
    <property type="evidence" value="ECO:0007669"/>
    <property type="project" value="TreeGrafter"/>
</dbReference>
<evidence type="ECO:0000256" key="2">
    <source>
        <dbReference type="ARBA" id="ARBA00022759"/>
    </source>
</evidence>
<evidence type="ECO:0000313" key="7">
    <source>
        <dbReference type="Proteomes" id="UP001180020"/>
    </source>
</evidence>
<protein>
    <recommendedName>
        <fullName evidence="5">DNA repair metallo-beta-lactamase domain-containing protein</fullName>
    </recommendedName>
</protein>
<dbReference type="GO" id="GO:0004519">
    <property type="term" value="F:endonuclease activity"/>
    <property type="evidence" value="ECO:0007669"/>
    <property type="project" value="UniProtKB-KW"/>
</dbReference>